<dbReference type="PANTHER" id="PTHR43384">
    <property type="entry name" value="SEPTUM SITE-DETERMINING PROTEIN MIND HOMOLOG, CHLOROPLASTIC-RELATED"/>
    <property type="match status" value="1"/>
</dbReference>
<dbReference type="InterPro" id="IPR001789">
    <property type="entry name" value="Sig_transdc_resp-reg_receiver"/>
</dbReference>
<comment type="caution">
    <text evidence="5">The sequence shown here is derived from an EMBL/GenBank/DDBJ whole genome shotgun (WGS) entry which is preliminary data.</text>
</comment>
<feature type="modified residue" description="4-aspartylphosphate" evidence="3">
    <location>
        <position position="57"/>
    </location>
</feature>
<dbReference type="Pfam" id="PF13614">
    <property type="entry name" value="AAA_31"/>
    <property type="match status" value="1"/>
</dbReference>
<protein>
    <submittedName>
        <fullName evidence="5">AAA family ATPase</fullName>
    </submittedName>
</protein>
<dbReference type="GO" id="GO:0005524">
    <property type="term" value="F:ATP binding"/>
    <property type="evidence" value="ECO:0007669"/>
    <property type="project" value="UniProtKB-KW"/>
</dbReference>
<dbReference type="RefSeq" id="WP_141611557.1">
    <property type="nucleotide sequence ID" value="NZ_VIGC02000027.1"/>
</dbReference>
<dbReference type="PANTHER" id="PTHR43384:SF6">
    <property type="entry name" value="SEPTUM SITE-DETERMINING PROTEIN MIND HOMOLOG, CHLOROPLASTIC"/>
    <property type="match status" value="1"/>
</dbReference>
<keyword evidence="1" id="KW-0547">Nucleotide-binding</keyword>
<dbReference type="SUPFAM" id="SSF52172">
    <property type="entry name" value="CheY-like"/>
    <property type="match status" value="1"/>
</dbReference>
<proteinExistence type="predicted"/>
<dbReference type="GO" id="GO:0009898">
    <property type="term" value="C:cytoplasmic side of plasma membrane"/>
    <property type="evidence" value="ECO:0007669"/>
    <property type="project" value="TreeGrafter"/>
</dbReference>
<dbReference type="EMBL" id="VIGC01000027">
    <property type="protein sequence ID" value="TQE94129.1"/>
    <property type="molecule type" value="Genomic_DNA"/>
</dbReference>
<keyword evidence="3" id="KW-0597">Phosphoprotein</keyword>
<keyword evidence="2" id="KW-0067">ATP-binding</keyword>
<dbReference type="GO" id="GO:0051782">
    <property type="term" value="P:negative regulation of cell division"/>
    <property type="evidence" value="ECO:0007669"/>
    <property type="project" value="TreeGrafter"/>
</dbReference>
<reference evidence="5 6" key="1">
    <citation type="submission" date="2019-06" db="EMBL/GenBank/DDBJ databases">
        <title>Genome sequence of Litorilinea aerophila BAA-2444.</title>
        <authorList>
            <person name="Maclea K.S."/>
            <person name="Maurais E.G."/>
            <person name="Iannazzi L.C."/>
        </authorList>
    </citation>
    <scope>NUCLEOTIDE SEQUENCE [LARGE SCALE GENOMIC DNA]</scope>
    <source>
        <strain evidence="5 6">ATCC BAA-2444</strain>
    </source>
</reference>
<gene>
    <name evidence="5" type="ORF">FKZ61_18030</name>
</gene>
<dbReference type="Gene3D" id="3.40.50.2300">
    <property type="match status" value="1"/>
</dbReference>
<accession>A0A540VBI8</accession>
<organism evidence="5 6">
    <name type="scientific">Litorilinea aerophila</name>
    <dbReference type="NCBI Taxonomy" id="1204385"/>
    <lineage>
        <taxon>Bacteria</taxon>
        <taxon>Bacillati</taxon>
        <taxon>Chloroflexota</taxon>
        <taxon>Caldilineae</taxon>
        <taxon>Caldilineales</taxon>
        <taxon>Caldilineaceae</taxon>
        <taxon>Litorilinea</taxon>
    </lineage>
</organism>
<evidence type="ECO:0000313" key="5">
    <source>
        <dbReference type="EMBL" id="TQE94129.1"/>
    </source>
</evidence>
<dbReference type="OrthoDB" id="144620at2"/>
<dbReference type="GO" id="GO:0016887">
    <property type="term" value="F:ATP hydrolysis activity"/>
    <property type="evidence" value="ECO:0007669"/>
    <property type="project" value="TreeGrafter"/>
</dbReference>
<feature type="domain" description="Response regulatory" evidence="4">
    <location>
        <begin position="8"/>
        <end position="120"/>
    </location>
</feature>
<dbReference type="InterPro" id="IPR050625">
    <property type="entry name" value="ParA/MinD_ATPase"/>
</dbReference>
<evidence type="ECO:0000313" key="6">
    <source>
        <dbReference type="Proteomes" id="UP000317371"/>
    </source>
</evidence>
<dbReference type="Proteomes" id="UP000317371">
    <property type="component" value="Unassembled WGS sequence"/>
</dbReference>
<dbReference type="Gene3D" id="3.40.50.300">
    <property type="entry name" value="P-loop containing nucleotide triphosphate hydrolases"/>
    <property type="match status" value="1"/>
</dbReference>
<dbReference type="Pfam" id="PF00072">
    <property type="entry name" value="Response_reg"/>
    <property type="match status" value="1"/>
</dbReference>
<dbReference type="InterPro" id="IPR011006">
    <property type="entry name" value="CheY-like_superfamily"/>
</dbReference>
<dbReference type="AlphaFoldDB" id="A0A540VBI8"/>
<dbReference type="SUPFAM" id="SSF52540">
    <property type="entry name" value="P-loop containing nucleoside triphosphate hydrolases"/>
    <property type="match status" value="1"/>
</dbReference>
<evidence type="ECO:0000256" key="3">
    <source>
        <dbReference type="PROSITE-ProRule" id="PRU00169"/>
    </source>
</evidence>
<name>A0A540VBI8_9CHLR</name>
<keyword evidence="6" id="KW-1185">Reference proteome</keyword>
<sequence length="407" mass="43805">MDEQKTLHLGLVTGDPFRAESLEQILQELGWQLTACVNLPEPERRLRRQPLDLILVDLDLPSAIAQLGELVRLFPHIPVLALATPQRLIELQDALQAGATGFVAFPIEVGHFQTTVLRTVQARSLQASPQAGAAARPRGARMIAVTGLKGGVGRSTLAVNLAVALRQQTDQDVILVEAHHHLGDLSLMLNVVPRHTLASLAKEENIDLDVIEGHLQPHRSGVRLLAAPPDLSQLVSLPVESWRLILQYLRELAAYVVVDTGAVADDVLSEVLTLADEILIVTGPDLASLRNALVLHNALESEANVQGRPHIVLNRAGVRGGLTEAASSAQLGERIGAEIPDDPALATFALNRGMPFVLSHPRSLLSRSVVRLAVTLAGKGAVKQASARARRRAGLPFFGRRRAVEAT</sequence>
<dbReference type="InterPro" id="IPR027417">
    <property type="entry name" value="P-loop_NTPase"/>
</dbReference>
<dbReference type="GO" id="GO:0000160">
    <property type="term" value="P:phosphorelay signal transduction system"/>
    <property type="evidence" value="ECO:0007669"/>
    <property type="project" value="InterPro"/>
</dbReference>
<evidence type="ECO:0000256" key="1">
    <source>
        <dbReference type="ARBA" id="ARBA00022741"/>
    </source>
</evidence>
<evidence type="ECO:0000256" key="2">
    <source>
        <dbReference type="ARBA" id="ARBA00022840"/>
    </source>
</evidence>
<dbReference type="InParanoid" id="A0A540VBI8"/>
<dbReference type="PROSITE" id="PS50110">
    <property type="entry name" value="RESPONSE_REGULATORY"/>
    <property type="match status" value="1"/>
</dbReference>
<dbReference type="GO" id="GO:0005829">
    <property type="term" value="C:cytosol"/>
    <property type="evidence" value="ECO:0007669"/>
    <property type="project" value="TreeGrafter"/>
</dbReference>
<evidence type="ECO:0000259" key="4">
    <source>
        <dbReference type="PROSITE" id="PS50110"/>
    </source>
</evidence>
<dbReference type="InterPro" id="IPR025669">
    <property type="entry name" value="AAA_dom"/>
</dbReference>